<accession>A0A2T2WJS9</accession>
<dbReference type="PANTHER" id="PTHR43782">
    <property type="entry name" value="ARGINASE"/>
    <property type="match status" value="1"/>
</dbReference>
<dbReference type="EMBL" id="PXYV01000016">
    <property type="protein sequence ID" value="PSR22499.1"/>
    <property type="molecule type" value="Genomic_DNA"/>
</dbReference>
<keyword evidence="1" id="KW-0479">Metal-binding</keyword>
<comment type="similarity">
    <text evidence="4">Belongs to the arginase family.</text>
</comment>
<dbReference type="GO" id="GO:0004053">
    <property type="term" value="F:arginase activity"/>
    <property type="evidence" value="ECO:0007669"/>
    <property type="project" value="TreeGrafter"/>
</dbReference>
<sequence length="262" mass="28228">MPDWEIVTVPFSSEPGHDMWRGPDRILGSLGIKPDKRLESSRQEGDVASWQALCQSFQARFADGLDPTRRWLFVAGECTVAPLPVGSLQRFHSAVQVVWIDAHGDIHTPESSTSGFLGGMPLNVLIGGSLPSVAEAARLQPVPIERVTMVGTHDLDPPEARLLEQLGIPIVNDPEALAQRVRAIGVPAYVHVDVDVLDLAENPAQSYPSTGGFLVSELTAIVKGLLDTSHVAAVSVCAYSPGLDVHDRGLQSVQKIVRTVLR</sequence>
<comment type="caution">
    <text evidence="5">The sequence shown here is derived from an EMBL/GenBank/DDBJ whole genome shotgun (WGS) entry which is preliminary data.</text>
</comment>
<gene>
    <name evidence="5" type="ORF">C7B45_06675</name>
</gene>
<organism evidence="5 6">
    <name type="scientific">Sulfobacillus acidophilus</name>
    <dbReference type="NCBI Taxonomy" id="53633"/>
    <lineage>
        <taxon>Bacteria</taxon>
        <taxon>Bacillati</taxon>
        <taxon>Bacillota</taxon>
        <taxon>Clostridia</taxon>
        <taxon>Eubacteriales</taxon>
        <taxon>Clostridiales Family XVII. Incertae Sedis</taxon>
        <taxon>Sulfobacillus</taxon>
    </lineage>
</organism>
<dbReference type="GO" id="GO:0030145">
    <property type="term" value="F:manganese ion binding"/>
    <property type="evidence" value="ECO:0007669"/>
    <property type="project" value="TreeGrafter"/>
</dbReference>
<dbReference type="PRINTS" id="PR00116">
    <property type="entry name" value="ARGINASE"/>
</dbReference>
<keyword evidence="2" id="KW-0378">Hydrolase</keyword>
<dbReference type="InterPro" id="IPR006035">
    <property type="entry name" value="Ureohydrolase"/>
</dbReference>
<dbReference type="GO" id="GO:0005829">
    <property type="term" value="C:cytosol"/>
    <property type="evidence" value="ECO:0007669"/>
    <property type="project" value="TreeGrafter"/>
</dbReference>
<dbReference type="Gene3D" id="3.40.800.10">
    <property type="entry name" value="Ureohydrolase domain"/>
    <property type="match status" value="1"/>
</dbReference>
<dbReference type="InterPro" id="IPR023696">
    <property type="entry name" value="Ureohydrolase_dom_sf"/>
</dbReference>
<evidence type="ECO:0000256" key="2">
    <source>
        <dbReference type="ARBA" id="ARBA00022801"/>
    </source>
</evidence>
<dbReference type="SUPFAM" id="SSF52768">
    <property type="entry name" value="Arginase/deacetylase"/>
    <property type="match status" value="1"/>
</dbReference>
<proteinExistence type="inferred from homology"/>
<evidence type="ECO:0000256" key="4">
    <source>
        <dbReference type="PROSITE-ProRule" id="PRU00742"/>
    </source>
</evidence>
<evidence type="ECO:0000313" key="6">
    <source>
        <dbReference type="Proteomes" id="UP000241848"/>
    </source>
</evidence>
<dbReference type="AlphaFoldDB" id="A0A2T2WJS9"/>
<evidence type="ECO:0000256" key="1">
    <source>
        <dbReference type="ARBA" id="ARBA00022723"/>
    </source>
</evidence>
<dbReference type="Proteomes" id="UP000241848">
    <property type="component" value="Unassembled WGS sequence"/>
</dbReference>
<dbReference type="Pfam" id="PF00491">
    <property type="entry name" value="Arginase"/>
    <property type="match status" value="1"/>
</dbReference>
<dbReference type="PROSITE" id="PS51409">
    <property type="entry name" value="ARGINASE_2"/>
    <property type="match status" value="1"/>
</dbReference>
<evidence type="ECO:0000313" key="5">
    <source>
        <dbReference type="EMBL" id="PSR22499.1"/>
    </source>
</evidence>
<keyword evidence="3" id="KW-0464">Manganese</keyword>
<reference evidence="5 6" key="1">
    <citation type="journal article" date="2014" name="BMC Genomics">
        <title>Comparison of environmental and isolate Sulfobacillus genomes reveals diverse carbon, sulfur, nitrogen, and hydrogen metabolisms.</title>
        <authorList>
            <person name="Justice N.B."/>
            <person name="Norman A."/>
            <person name="Brown C.T."/>
            <person name="Singh A."/>
            <person name="Thomas B.C."/>
            <person name="Banfield J.F."/>
        </authorList>
    </citation>
    <scope>NUCLEOTIDE SEQUENCE [LARGE SCALE GENOMIC DNA]</scope>
    <source>
        <strain evidence="5">AMDSBA3</strain>
    </source>
</reference>
<evidence type="ECO:0000256" key="3">
    <source>
        <dbReference type="ARBA" id="ARBA00023211"/>
    </source>
</evidence>
<name>A0A2T2WJS9_9FIRM</name>
<evidence type="ECO:0008006" key="7">
    <source>
        <dbReference type="Google" id="ProtNLM"/>
    </source>
</evidence>
<dbReference type="CDD" id="cd09999">
    <property type="entry name" value="Arginase-like_1"/>
    <property type="match status" value="1"/>
</dbReference>
<dbReference type="PANTHER" id="PTHR43782:SF3">
    <property type="entry name" value="ARGINASE"/>
    <property type="match status" value="1"/>
</dbReference>
<protein>
    <recommendedName>
        <fullName evidence="7">Arginase</fullName>
    </recommendedName>
</protein>